<dbReference type="EMBL" id="SKBQ01000025">
    <property type="protein sequence ID" value="TPX14884.1"/>
    <property type="molecule type" value="Genomic_DNA"/>
</dbReference>
<dbReference type="Proteomes" id="UP000319257">
    <property type="component" value="Unassembled WGS sequence"/>
</dbReference>
<sequence>MSERKRDEDTSGLRSLTQLSAEQLLNSAHDLRSLDEHPKTILLEYLVDERRVHADERHELNRLRTQISRMPAADQEIYFGLGGPISPSGEAGQHSDEREEIDVHQVNGYEVNDYFLHQWEYRNQDTQSSSLRNSGQFSCNFDVLYRESQSGELRLCTYQTSRSNNTSGCTWSRCCEYEEKVYLYRLIASSTLLYRLVVAFGLPGWDEDQVDGYKSAWAVTLRKVGHGAGTLRMFDCKGAAHVQFDGDLEACKSALKLVTWLVGDNIAHSYDGILAGRIA</sequence>
<keyword evidence="2" id="KW-1185">Reference proteome</keyword>
<accession>A0A507B8E6</accession>
<dbReference type="OrthoDB" id="5102735at2759"/>
<name>A0A507B8E6_9PEZI</name>
<dbReference type="InParanoid" id="A0A507B8E6"/>
<proteinExistence type="predicted"/>
<gene>
    <name evidence="1" type="ORF">E0L32_004993</name>
</gene>
<dbReference type="GeneID" id="41972440"/>
<reference evidence="1 2" key="1">
    <citation type="submission" date="2019-06" db="EMBL/GenBank/DDBJ databases">
        <title>Draft genome sequence of the filamentous fungus Phialemoniopsis curvata isolated from diesel fuel.</title>
        <authorList>
            <person name="Varaljay V.A."/>
            <person name="Lyon W.J."/>
            <person name="Crouch A.L."/>
            <person name="Drake C.E."/>
            <person name="Hollomon J.M."/>
            <person name="Nadeau L.J."/>
            <person name="Nunn H.S."/>
            <person name="Stevenson B.S."/>
            <person name="Bojanowski C.L."/>
            <person name="Crookes-Goodson W.J."/>
        </authorList>
    </citation>
    <scope>NUCLEOTIDE SEQUENCE [LARGE SCALE GENOMIC DNA]</scope>
    <source>
        <strain evidence="1 2">D216</strain>
    </source>
</reference>
<protein>
    <submittedName>
        <fullName evidence="1">Uncharacterized protein</fullName>
    </submittedName>
</protein>
<evidence type="ECO:0000313" key="2">
    <source>
        <dbReference type="Proteomes" id="UP000319257"/>
    </source>
</evidence>
<comment type="caution">
    <text evidence="1">The sequence shown here is derived from an EMBL/GenBank/DDBJ whole genome shotgun (WGS) entry which is preliminary data.</text>
</comment>
<dbReference type="RefSeq" id="XP_030996595.1">
    <property type="nucleotide sequence ID" value="XM_031139466.1"/>
</dbReference>
<evidence type="ECO:0000313" key="1">
    <source>
        <dbReference type="EMBL" id="TPX14884.1"/>
    </source>
</evidence>
<organism evidence="1 2">
    <name type="scientific">Thyridium curvatum</name>
    <dbReference type="NCBI Taxonomy" id="1093900"/>
    <lineage>
        <taxon>Eukaryota</taxon>
        <taxon>Fungi</taxon>
        <taxon>Dikarya</taxon>
        <taxon>Ascomycota</taxon>
        <taxon>Pezizomycotina</taxon>
        <taxon>Sordariomycetes</taxon>
        <taxon>Sordariomycetidae</taxon>
        <taxon>Thyridiales</taxon>
        <taxon>Thyridiaceae</taxon>
        <taxon>Thyridium</taxon>
    </lineage>
</organism>
<dbReference type="AlphaFoldDB" id="A0A507B8E6"/>